<protein>
    <submittedName>
        <fullName evidence="4">Uncharacterized protein</fullName>
    </submittedName>
</protein>
<dbReference type="PANTHER" id="PTHR47926">
    <property type="entry name" value="PENTATRICOPEPTIDE REPEAT-CONTAINING PROTEIN"/>
    <property type="match status" value="1"/>
</dbReference>
<dbReference type="Gene3D" id="1.25.40.10">
    <property type="entry name" value="Tetratricopeptide repeat domain"/>
    <property type="match status" value="6"/>
</dbReference>
<dbReference type="STRING" id="3750.A0A498IF51"/>
<dbReference type="GO" id="GO:0009451">
    <property type="term" value="P:RNA modification"/>
    <property type="evidence" value="ECO:0007669"/>
    <property type="project" value="InterPro"/>
</dbReference>
<keyword evidence="5" id="KW-1185">Reference proteome</keyword>
<dbReference type="Pfam" id="PF20431">
    <property type="entry name" value="E_motif"/>
    <property type="match status" value="1"/>
</dbReference>
<dbReference type="Proteomes" id="UP000290289">
    <property type="component" value="Chromosome 12"/>
</dbReference>
<keyword evidence="1" id="KW-0677">Repeat</keyword>
<dbReference type="Pfam" id="PF01535">
    <property type="entry name" value="PPR"/>
    <property type="match status" value="3"/>
</dbReference>
<organism evidence="4 5">
    <name type="scientific">Malus domestica</name>
    <name type="common">Apple</name>
    <name type="synonym">Pyrus malus</name>
    <dbReference type="NCBI Taxonomy" id="3750"/>
    <lineage>
        <taxon>Eukaryota</taxon>
        <taxon>Viridiplantae</taxon>
        <taxon>Streptophyta</taxon>
        <taxon>Embryophyta</taxon>
        <taxon>Tracheophyta</taxon>
        <taxon>Spermatophyta</taxon>
        <taxon>Magnoliopsida</taxon>
        <taxon>eudicotyledons</taxon>
        <taxon>Gunneridae</taxon>
        <taxon>Pentapetalae</taxon>
        <taxon>rosids</taxon>
        <taxon>fabids</taxon>
        <taxon>Rosales</taxon>
        <taxon>Rosaceae</taxon>
        <taxon>Amygdaloideae</taxon>
        <taxon>Maleae</taxon>
        <taxon>Malus</taxon>
    </lineage>
</organism>
<dbReference type="PROSITE" id="PS50297">
    <property type="entry name" value="ANK_REP_REGION"/>
    <property type="match status" value="3"/>
</dbReference>
<dbReference type="FunFam" id="1.25.40.10:FF:000090">
    <property type="entry name" value="Pentatricopeptide repeat-containing protein, chloroplastic"/>
    <property type="match status" value="1"/>
</dbReference>
<dbReference type="FunFam" id="1.25.40.10:FF:000073">
    <property type="entry name" value="Pentatricopeptide repeat-containing protein chloroplastic"/>
    <property type="match status" value="1"/>
</dbReference>
<name>A0A498IF51_MALDO</name>
<dbReference type="PANTHER" id="PTHR47926:SF482">
    <property type="entry name" value="PENTATRICOPEPTIDE REPEAT-CONTAINING PROTEIN CHLOROPLASTIC"/>
    <property type="match status" value="1"/>
</dbReference>
<evidence type="ECO:0000256" key="3">
    <source>
        <dbReference type="PROSITE-ProRule" id="PRU00708"/>
    </source>
</evidence>
<dbReference type="SMART" id="SM00248">
    <property type="entry name" value="ANK"/>
    <property type="match status" value="3"/>
</dbReference>
<gene>
    <name evidence="4" type="ORF">DVH24_004718</name>
</gene>
<dbReference type="Pfam" id="PF13041">
    <property type="entry name" value="PPR_2"/>
    <property type="match status" value="5"/>
</dbReference>
<dbReference type="Pfam" id="PF13812">
    <property type="entry name" value="PPR_3"/>
    <property type="match status" value="1"/>
</dbReference>
<feature type="repeat" description="ANK" evidence="2">
    <location>
        <begin position="144"/>
        <end position="176"/>
    </location>
</feature>
<feature type="repeat" description="ANK" evidence="2">
    <location>
        <begin position="71"/>
        <end position="103"/>
    </location>
</feature>
<reference evidence="4 5" key="1">
    <citation type="submission" date="2018-10" db="EMBL/GenBank/DDBJ databases">
        <title>A high-quality apple genome assembly.</title>
        <authorList>
            <person name="Hu J."/>
        </authorList>
    </citation>
    <scope>NUCLEOTIDE SEQUENCE [LARGE SCALE GENOMIC DNA]</scope>
    <source>
        <strain evidence="5">cv. HFTH1</strain>
        <tissue evidence="4">Young leaf</tissue>
    </source>
</reference>
<feature type="repeat" description="PPR" evidence="3">
    <location>
        <begin position="323"/>
        <end position="357"/>
    </location>
</feature>
<dbReference type="Pfam" id="PF00023">
    <property type="entry name" value="Ank"/>
    <property type="match status" value="1"/>
</dbReference>
<dbReference type="FunFam" id="1.25.40.10:FF:000682">
    <property type="entry name" value="Pentatricopeptide repeat-containing protein At3g16610"/>
    <property type="match status" value="1"/>
</dbReference>
<dbReference type="InterPro" id="IPR036770">
    <property type="entry name" value="Ankyrin_rpt-contain_sf"/>
</dbReference>
<feature type="repeat" description="PPR" evidence="3">
    <location>
        <begin position="424"/>
        <end position="458"/>
    </location>
</feature>
<dbReference type="NCBIfam" id="TIGR00756">
    <property type="entry name" value="PPR"/>
    <property type="match status" value="6"/>
</dbReference>
<dbReference type="InterPro" id="IPR046848">
    <property type="entry name" value="E_motif"/>
</dbReference>
<feature type="repeat" description="PPR" evidence="3">
    <location>
        <begin position="830"/>
        <end position="864"/>
    </location>
</feature>
<evidence type="ECO:0000256" key="1">
    <source>
        <dbReference type="ARBA" id="ARBA00022737"/>
    </source>
</evidence>
<dbReference type="Gene3D" id="1.25.40.20">
    <property type="entry name" value="Ankyrin repeat-containing domain"/>
    <property type="match status" value="1"/>
</dbReference>
<dbReference type="PROSITE" id="PS50088">
    <property type="entry name" value="ANK_REPEAT"/>
    <property type="match status" value="3"/>
</dbReference>
<dbReference type="GO" id="GO:0003729">
    <property type="term" value="F:mRNA binding"/>
    <property type="evidence" value="ECO:0007669"/>
    <property type="project" value="UniProtKB-ARBA"/>
</dbReference>
<dbReference type="Pfam" id="PF12796">
    <property type="entry name" value="Ank_2"/>
    <property type="match status" value="1"/>
</dbReference>
<dbReference type="AlphaFoldDB" id="A0A498IF51"/>
<feature type="repeat" description="PPR" evidence="3">
    <location>
        <begin position="525"/>
        <end position="559"/>
    </location>
</feature>
<feature type="repeat" description="PPR" evidence="3">
    <location>
        <begin position="728"/>
        <end position="758"/>
    </location>
</feature>
<dbReference type="InterPro" id="IPR011990">
    <property type="entry name" value="TPR-like_helical_dom_sf"/>
</dbReference>
<dbReference type="SUPFAM" id="SSF48403">
    <property type="entry name" value="Ankyrin repeat"/>
    <property type="match status" value="1"/>
</dbReference>
<proteinExistence type="predicted"/>
<dbReference type="PROSITE" id="PS51375">
    <property type="entry name" value="PPR"/>
    <property type="match status" value="7"/>
</dbReference>
<feature type="repeat" description="ANK" evidence="2">
    <location>
        <begin position="104"/>
        <end position="136"/>
    </location>
</feature>
<dbReference type="InterPro" id="IPR046960">
    <property type="entry name" value="PPR_At4g14850-like_plant"/>
</dbReference>
<accession>A0A498IF51</accession>
<evidence type="ECO:0000256" key="2">
    <source>
        <dbReference type="PROSITE-ProRule" id="PRU00023"/>
    </source>
</evidence>
<evidence type="ECO:0000313" key="5">
    <source>
        <dbReference type="Proteomes" id="UP000290289"/>
    </source>
</evidence>
<dbReference type="EMBL" id="RDQH01000338">
    <property type="protein sequence ID" value="RXH80804.1"/>
    <property type="molecule type" value="Genomic_DNA"/>
</dbReference>
<dbReference type="InterPro" id="IPR002110">
    <property type="entry name" value="Ankyrin_rpt"/>
</dbReference>
<dbReference type="InterPro" id="IPR002885">
    <property type="entry name" value="PPR_rpt"/>
</dbReference>
<evidence type="ECO:0000313" key="4">
    <source>
        <dbReference type="EMBL" id="RXH80804.1"/>
    </source>
</evidence>
<feature type="repeat" description="PPR" evidence="3">
    <location>
        <begin position="292"/>
        <end position="322"/>
    </location>
</feature>
<sequence length="1026" mass="113521">MAVPGRRNGLMEEEDNEDENALFEEEGLEELDAHAPPHLRAIADASQQGDLDALRLALDNLVGSIDDAVEDGDTALHLACLYGNLSCVQLLLERGANLEAKDEDGAIPLHDACAGGYTEVVQLLINSANDAERVKRMLETVDAEGDTPLHHAARGEHADIVRLLLASGASPTKANLYGKIPSDLPEADTEARRILEAASAATTCHLQTPPPTPKQLQIQNPKPEDWNLIIKHHARLKNDSAILSTYTQMESLGVAPDSASLPLVLKACARLGAVERGKGIHSSIRNTGLMKDVRIGTALVDFYFKGGFVDDAVDVFDEMRERDLVLWNALIHGYVGCCCYREAVLLFLQMQNEGLRPNSRSVVALLLACREVSQLRSGKEIHGFGFRNGLLDLDAHVGTALIGFYLRFDIKMSRLMFDSMVVRNIVSWNAIITGYVDVGEHLMALKLFLQMLVDGVKFDSTTLLVVIQACAGIGSIELGRQIHQMVIKNSYSGDLFTVNAMLNMYTECGCFELSRELFEAVPNRDVALWNSMISAYVEYGFYEEALSLFSRMRIEGIKEDERTIVVMLSVCENLVDGLRKGKSLHALARKSGMKMDVSLGNRLLNMYAELNCVEFVQKVFAEMKHSDVISWNTLIRAMACNGLQDKAWKMFAVMRDSETKPNSHTIISILATCEDGTCLNTVRALHGFVIKHGIEVDLPLNTALTDIYMNCGEEATARTLFEGCSSRDVIAWNSLITSYIKNNEIDKAQLLFSRMVVEVKPNSVTIINILSSCTQLASLPLGQCLHAYATRKQLSFGFDLPLANAFISMYARSGSMQNAENIFRILPTRDIISWNALITGYSMHGQGYDAIRAFSRVIQDGIRPNGATFVAVLSACRHSGLTEIGLQLFHTMVHDFKISPELVHYGCVVDLLGRAGRLDEAKEFIESMPIEPDASVWRALLNACRIHSATELVGTIFEKLVELEPMNAGNYVLVSNIYAAAGLWLEVRQTRTMLREKGLKQPPGIILIKESGYIPDLHWVFRDEEG</sequence>
<keyword evidence="2" id="KW-0040">ANK repeat</keyword>
<feature type="repeat" description="PPR" evidence="3">
    <location>
        <begin position="627"/>
        <end position="661"/>
    </location>
</feature>
<comment type="caution">
    <text evidence="4">The sequence shown here is derived from an EMBL/GenBank/DDBJ whole genome shotgun (WGS) entry which is preliminary data.</text>
</comment>
<dbReference type="FunFam" id="1.25.40.20:FF:000316">
    <property type="entry name" value="BRCA1-associated RING domain protein 1"/>
    <property type="match status" value="1"/>
</dbReference>